<feature type="domain" description="RFTS" evidence="4">
    <location>
        <begin position="15"/>
        <end position="138"/>
    </location>
</feature>
<reference evidence="7" key="1">
    <citation type="submission" date="2013-01" db="EMBL/GenBank/DDBJ databases">
        <title>Draft Genome Sequence of a Mulberry Tree, Morus notabilis C.K. Schneid.</title>
        <authorList>
            <person name="He N."/>
            <person name="Zhao S."/>
        </authorList>
    </citation>
    <scope>NUCLEOTIDE SEQUENCE</scope>
</reference>
<dbReference type="AlphaFoldDB" id="W9SJR7"/>
<evidence type="ECO:0000259" key="4">
    <source>
        <dbReference type="Pfam" id="PF12047"/>
    </source>
</evidence>
<comment type="subcellular location">
    <subcellularLocation>
        <location evidence="1">Nucleus</location>
    </subcellularLocation>
</comment>
<proteinExistence type="predicted"/>
<protein>
    <submittedName>
        <fullName evidence="6">Uncharacterized protein</fullName>
    </submittedName>
</protein>
<dbReference type="STRING" id="981085.W9SJR7"/>
<dbReference type="Pfam" id="PF26055">
    <property type="entry name" value="Mtase_EDM2"/>
    <property type="match status" value="1"/>
</dbReference>
<evidence type="ECO:0000256" key="3">
    <source>
        <dbReference type="SAM" id="MobiDB-lite"/>
    </source>
</evidence>
<dbReference type="GO" id="GO:0005634">
    <property type="term" value="C:nucleus"/>
    <property type="evidence" value="ECO:0007669"/>
    <property type="project" value="UniProtKB-SubCell"/>
</dbReference>
<evidence type="ECO:0000256" key="1">
    <source>
        <dbReference type="ARBA" id="ARBA00004123"/>
    </source>
</evidence>
<evidence type="ECO:0000259" key="5">
    <source>
        <dbReference type="Pfam" id="PF26055"/>
    </source>
</evidence>
<dbReference type="PANTHER" id="PTHR46235">
    <property type="entry name" value="PHD FINGER-CONTAINING PROTEIN DDB_G0268158"/>
    <property type="match status" value="1"/>
</dbReference>
<feature type="region of interest" description="Disordered" evidence="3">
    <location>
        <begin position="517"/>
        <end position="549"/>
    </location>
</feature>
<evidence type="ECO:0000256" key="2">
    <source>
        <dbReference type="ARBA" id="ARBA00023242"/>
    </source>
</evidence>
<sequence>MASSDEEGEIVPKCVTNYHFVNHVEEPVSFTTLPLQWGPNESLVQSGRQVFLLATAEDDGLQKVFKRVIAWKFDLSFVQPEISVLSKDMNWIALQKPRKSFENTIRTVFVTLHWLHFLKKSPEALGKDLWNYLTRVFSSFEVEPSGKDLLDHIALITEAVRRDKDLAKCMYLLTYMEKPGNGTAFDEDVQIKKKPKFIVDMDNVDEDDGECFDEDDELYDHVCTICDNGGEIVCCQGRCMRSFHATIDAGGYTCESLGYDDAQVKLLAPIINFEHMQAIPTFLCANCKYMQHQCFVCGKLGSSDNSLSAELIKVKLKNFRTESLQGNHLPVLFISVLFVSKVRTRRSMSCSLQSVDGVQRHITGNAYPGTSKLNFSVTSIDSNMKLCFETIGHLVNNDGWFPGSIFRTITFEKDRDRNIMQRAWDGLLPNRILMYCMDHEIIREIETPARDHLKFPDVKGQHKSHSSWPHSSKPRATVSMRINGSKTLAAKGQVVKHPKQFEKVGCSFITGQSTQNIRKRSAGPGFGLLTKPNTNDGVKKSSTKNIGHAPHRFFSTTERKLPMQNTSSISLKTYPVKSKWPIASASGKKATEEHDIKKEKKLPSSVQAEMEKRILALMEESTSSFNHEEFTKAQQLPATCGLFSGNLLDKTITTGKVEGSVMAIRTASKKLREGCSVEDAKAVCEPEILAQIFKWKRKLSIYLAPFLHGMRYTSFGRHFTKVDKLKEVVDRLHCYVQDGDTIVDFCCGSNDFSLLMKEKLENTGKQCFFKNYDLLIAKNDFSFEQRDWMSVKLNELPDGSQLIMGLNPPFGVKASLANRFIRKALEFRPKLLILIVPKETKRLDQTGFPYDLVWEDQVILSGKSFYLPGSVDMHNKQLEDWNLKTPPLYLWSRRDWSANYKEIARRHRHVFQEAPLHVEGNDNVNSYLMEEKYDCYQDCSSLYASGDLSSILDDVLDYNDLAEPEGTGASIQDKVLQSSFYGDGIHISCKNSLNGIECEERGQTEKLIPPNWDGFVPSDKWH</sequence>
<dbReference type="Pfam" id="PF12047">
    <property type="entry name" value="DNMT1-RFD"/>
    <property type="match status" value="1"/>
</dbReference>
<evidence type="ECO:0000313" key="6">
    <source>
        <dbReference type="EMBL" id="EXC34941.1"/>
    </source>
</evidence>
<dbReference type="PANTHER" id="PTHR46235:SF13">
    <property type="entry name" value="EDM2-LIKE PROTEIN1"/>
    <property type="match status" value="1"/>
</dbReference>
<accession>W9SJR7</accession>
<keyword evidence="7" id="KW-1185">Reference proteome</keyword>
<name>W9SJR7_9ROSA</name>
<feature type="domain" description="DM2" evidence="5">
    <location>
        <begin position="735"/>
        <end position="904"/>
    </location>
</feature>
<dbReference type="EMBL" id="KE346352">
    <property type="protein sequence ID" value="EXC34941.1"/>
    <property type="molecule type" value="Genomic_DNA"/>
</dbReference>
<dbReference type="InterPro" id="IPR022702">
    <property type="entry name" value="Cytosine_MeTrfase1_RFD"/>
</dbReference>
<organism evidence="6 7">
    <name type="scientific">Morus notabilis</name>
    <dbReference type="NCBI Taxonomy" id="981085"/>
    <lineage>
        <taxon>Eukaryota</taxon>
        <taxon>Viridiplantae</taxon>
        <taxon>Streptophyta</taxon>
        <taxon>Embryophyta</taxon>
        <taxon>Tracheophyta</taxon>
        <taxon>Spermatophyta</taxon>
        <taxon>Magnoliopsida</taxon>
        <taxon>eudicotyledons</taxon>
        <taxon>Gunneridae</taxon>
        <taxon>Pentapetalae</taxon>
        <taxon>rosids</taxon>
        <taxon>fabids</taxon>
        <taxon>Rosales</taxon>
        <taxon>Moraceae</taxon>
        <taxon>Moreae</taxon>
        <taxon>Morus</taxon>
    </lineage>
</organism>
<dbReference type="InterPro" id="IPR058939">
    <property type="entry name" value="Mtase_EDM2"/>
</dbReference>
<gene>
    <name evidence="6" type="ORF">L484_020058</name>
</gene>
<dbReference type="InterPro" id="IPR013083">
    <property type="entry name" value="Znf_RING/FYVE/PHD"/>
</dbReference>
<dbReference type="eggNOG" id="ENOG502QPIX">
    <property type="taxonomic scope" value="Eukaryota"/>
</dbReference>
<dbReference type="Gene3D" id="3.30.40.10">
    <property type="entry name" value="Zinc/RING finger domain, C3HC4 (zinc finger)"/>
    <property type="match status" value="1"/>
</dbReference>
<keyword evidence="2" id="KW-0539">Nucleus</keyword>
<dbReference type="Proteomes" id="UP000030645">
    <property type="component" value="Unassembled WGS sequence"/>
</dbReference>
<evidence type="ECO:0000313" key="7">
    <source>
        <dbReference type="Proteomes" id="UP000030645"/>
    </source>
</evidence>